<protein>
    <recommendedName>
        <fullName evidence="3">Aminotransferase</fullName>
        <ecNumber evidence="3">2.6.1.-</ecNumber>
    </recommendedName>
</protein>
<evidence type="ECO:0000256" key="1">
    <source>
        <dbReference type="ARBA" id="ARBA00001933"/>
    </source>
</evidence>
<keyword evidence="3" id="KW-0032">Aminotransferase</keyword>
<dbReference type="PANTHER" id="PTHR42885">
    <property type="entry name" value="HISTIDINOL-PHOSPHATE AMINOTRANSFERASE-RELATED"/>
    <property type="match status" value="1"/>
</dbReference>
<dbReference type="CDD" id="cd00609">
    <property type="entry name" value="AAT_like"/>
    <property type="match status" value="1"/>
</dbReference>
<dbReference type="InterPro" id="IPR015421">
    <property type="entry name" value="PyrdxlP-dep_Trfase_major"/>
</dbReference>
<comment type="cofactor">
    <cofactor evidence="1 3">
        <name>pyridoxal 5'-phosphate</name>
        <dbReference type="ChEBI" id="CHEBI:597326"/>
    </cofactor>
</comment>
<dbReference type="Pfam" id="PF00155">
    <property type="entry name" value="Aminotran_1_2"/>
    <property type="match status" value="1"/>
</dbReference>
<dbReference type="EMBL" id="CM001167">
    <property type="protein sequence ID" value="EGJ71415.1"/>
    <property type="molecule type" value="Genomic_DNA"/>
</dbReference>
<dbReference type="InterPro" id="IPR004838">
    <property type="entry name" value="NHTrfase_class1_PyrdxlP-BS"/>
</dbReference>
<dbReference type="Proteomes" id="UP000018439">
    <property type="component" value="Chromosome"/>
</dbReference>
<dbReference type="HOGENOM" id="CLU_017584_3_2_10"/>
<organism evidence="5 6">
    <name type="scientific">Bacteroides coprosuis DSM 18011</name>
    <dbReference type="NCBI Taxonomy" id="679937"/>
    <lineage>
        <taxon>Bacteria</taxon>
        <taxon>Pseudomonadati</taxon>
        <taxon>Bacteroidota</taxon>
        <taxon>Bacteroidia</taxon>
        <taxon>Bacteroidales</taxon>
        <taxon>Bacteroidaceae</taxon>
        <taxon>Bacteroides</taxon>
    </lineage>
</organism>
<keyword evidence="2" id="KW-0663">Pyridoxal phosphate</keyword>
<keyword evidence="5" id="KW-0456">Lyase</keyword>
<dbReference type="PANTHER" id="PTHR42885:SF1">
    <property type="entry name" value="THREONINE-PHOSPHATE DECARBOXYLASE"/>
    <property type="match status" value="1"/>
</dbReference>
<dbReference type="eggNOG" id="COG0079">
    <property type="taxonomic scope" value="Bacteria"/>
</dbReference>
<dbReference type="Gene3D" id="3.40.640.10">
    <property type="entry name" value="Type I PLP-dependent aspartate aminotransferase-like (Major domain)"/>
    <property type="match status" value="1"/>
</dbReference>
<dbReference type="PROSITE" id="PS00105">
    <property type="entry name" value="AA_TRANSFER_CLASS_1"/>
    <property type="match status" value="1"/>
</dbReference>
<evidence type="ECO:0000259" key="4">
    <source>
        <dbReference type="Pfam" id="PF00155"/>
    </source>
</evidence>
<dbReference type="InterPro" id="IPR004839">
    <property type="entry name" value="Aminotransferase_I/II_large"/>
</dbReference>
<dbReference type="Gene3D" id="3.90.1150.10">
    <property type="entry name" value="Aspartate Aminotransferase, domain 1"/>
    <property type="match status" value="1"/>
</dbReference>
<evidence type="ECO:0000256" key="2">
    <source>
        <dbReference type="ARBA" id="ARBA00022898"/>
    </source>
</evidence>
<dbReference type="AlphaFoldDB" id="F3ZUV5"/>
<dbReference type="OrthoDB" id="9813612at2"/>
<dbReference type="SUPFAM" id="SSF53383">
    <property type="entry name" value="PLP-dependent transferases"/>
    <property type="match status" value="1"/>
</dbReference>
<feature type="domain" description="Aminotransferase class I/classII large" evidence="4">
    <location>
        <begin position="33"/>
        <end position="332"/>
    </location>
</feature>
<reference evidence="5 6" key="1">
    <citation type="journal article" date="2011" name="Stand. Genomic Sci.">
        <title>Non-contiguous finished genome sequence of Bacteroides coprosuis type strain (PC139).</title>
        <authorList>
            <person name="Land M."/>
            <person name="Held B."/>
            <person name="Gronow S."/>
            <person name="Abt B."/>
            <person name="Lucas S."/>
            <person name="Del Rio T.G."/>
            <person name="Nolan M."/>
            <person name="Tice H."/>
            <person name="Cheng J.F."/>
            <person name="Pitluck S."/>
            <person name="Liolios K."/>
            <person name="Pagani I."/>
            <person name="Ivanova N."/>
            <person name="Mavromatis K."/>
            <person name="Mikhailova N."/>
            <person name="Pati A."/>
            <person name="Tapia R."/>
            <person name="Han C."/>
            <person name="Goodwin L."/>
            <person name="Chen A."/>
            <person name="Palaniappan K."/>
            <person name="Hauser L."/>
            <person name="Brambilla E.M."/>
            <person name="Rohde M."/>
            <person name="Goker M."/>
            <person name="Detter J.C."/>
            <person name="Woyke T."/>
            <person name="Bristow J."/>
            <person name="Eisen J.A."/>
            <person name="Markowitz V."/>
            <person name="Hugenholtz P."/>
            <person name="Kyrpides N.C."/>
            <person name="Klenk H.P."/>
            <person name="Lapidus A."/>
        </authorList>
    </citation>
    <scope>NUCLEOTIDE SEQUENCE</scope>
    <source>
        <strain evidence="5 6">DSM 18011</strain>
    </source>
</reference>
<accession>F3ZUV5</accession>
<dbReference type="GO" id="GO:0016829">
    <property type="term" value="F:lyase activity"/>
    <property type="evidence" value="ECO:0007669"/>
    <property type="project" value="UniProtKB-KW"/>
</dbReference>
<dbReference type="InterPro" id="IPR015422">
    <property type="entry name" value="PyrdxlP-dep_Trfase_small"/>
</dbReference>
<gene>
    <name evidence="5" type="ORF">Bcop_1211</name>
</gene>
<dbReference type="GO" id="GO:0008483">
    <property type="term" value="F:transaminase activity"/>
    <property type="evidence" value="ECO:0007669"/>
    <property type="project" value="UniProtKB-KW"/>
</dbReference>
<dbReference type="InterPro" id="IPR015424">
    <property type="entry name" value="PyrdxlP-dep_Trfase"/>
</dbReference>
<sequence>MIIGHGDDIYNQDNKIVWNFSSNVDTHQDLSALRAYITTCIHQIHSYPEPDAGSLARVLAEKNGVNQTNLAITNGATEAIYLIAQAFAQAKTAIIIPTFSEYEDACRINQHQLSYYSHLSEVHEELDLIWLCNPNNPTGYTYSKEYLLKFINLHPKTVFVIDQSYEHFCREELFTMLDSKSISNLILLHSMTKHFAIPGLRLGYLSSSENLINKINYFRMPWAVNQLAIEAGKFLETQYDNLVDVEKLLENAHILKKELAKMDELEVSPTTTHFFMCCIKDKHRTAQDLKEFLVKNYGILIRDASNFRGLTPQHFRVAAQNKEANNVLIKAIKEWIS</sequence>
<dbReference type="STRING" id="679937.Bcop_1211"/>
<evidence type="ECO:0000313" key="6">
    <source>
        <dbReference type="Proteomes" id="UP000018439"/>
    </source>
</evidence>
<proteinExistence type="inferred from homology"/>
<evidence type="ECO:0000256" key="3">
    <source>
        <dbReference type="RuleBase" id="RU000481"/>
    </source>
</evidence>
<keyword evidence="3" id="KW-0808">Transferase</keyword>
<dbReference type="GO" id="GO:0030170">
    <property type="term" value="F:pyridoxal phosphate binding"/>
    <property type="evidence" value="ECO:0007669"/>
    <property type="project" value="InterPro"/>
</dbReference>
<dbReference type="EC" id="2.6.1.-" evidence="3"/>
<comment type="similarity">
    <text evidence="3">Belongs to the class-I pyridoxal-phosphate-dependent aminotransferase family.</text>
</comment>
<evidence type="ECO:0000313" key="5">
    <source>
        <dbReference type="EMBL" id="EGJ71415.1"/>
    </source>
</evidence>
<name>F3ZUV5_9BACE</name>
<keyword evidence="6" id="KW-1185">Reference proteome</keyword>